<dbReference type="Pfam" id="PF00332">
    <property type="entry name" value="Glyco_hydro_17"/>
    <property type="match status" value="1"/>
</dbReference>
<dbReference type="PROSITE" id="PS00587">
    <property type="entry name" value="GLYCOSYL_HYDROL_F17"/>
    <property type="match status" value="1"/>
</dbReference>
<dbReference type="PANTHER" id="PTHR32227">
    <property type="entry name" value="GLUCAN ENDO-1,3-BETA-GLUCOSIDASE BG1-RELATED-RELATED"/>
    <property type="match status" value="1"/>
</dbReference>
<evidence type="ECO:0000256" key="6">
    <source>
        <dbReference type="SAM" id="SignalP"/>
    </source>
</evidence>
<comment type="similarity">
    <text evidence="1 4">Belongs to the glycosyl hydrolase 17 family.</text>
</comment>
<dbReference type="SMR" id="A0A7G9XVI4"/>
<evidence type="ECO:0000256" key="3">
    <source>
        <dbReference type="ARBA" id="ARBA00023295"/>
    </source>
</evidence>
<organism evidence="7">
    <name type="scientific">Stevia rebaudiana</name>
    <name type="common">Stevia</name>
    <name type="synonym">Eupatorium rebaudianum</name>
    <dbReference type="NCBI Taxonomy" id="55670"/>
    <lineage>
        <taxon>Eukaryota</taxon>
        <taxon>Viridiplantae</taxon>
        <taxon>Streptophyta</taxon>
        <taxon>Embryophyta</taxon>
        <taxon>Tracheophyta</taxon>
        <taxon>Spermatophyta</taxon>
        <taxon>Magnoliopsida</taxon>
        <taxon>eudicotyledons</taxon>
        <taxon>Gunneridae</taxon>
        <taxon>Pentapetalae</taxon>
        <taxon>asterids</taxon>
        <taxon>campanulids</taxon>
        <taxon>Asterales</taxon>
        <taxon>Asteraceae</taxon>
        <taxon>Asteroideae</taxon>
        <taxon>Heliantheae alliance</taxon>
        <taxon>Eupatorieae</taxon>
        <taxon>Stevia</taxon>
    </lineage>
</organism>
<evidence type="ECO:0000256" key="1">
    <source>
        <dbReference type="ARBA" id="ARBA00008773"/>
    </source>
</evidence>
<dbReference type="EMBL" id="MT681653">
    <property type="protein sequence ID" value="QNO39520.1"/>
    <property type="molecule type" value="mRNA"/>
</dbReference>
<dbReference type="GO" id="GO:0005975">
    <property type="term" value="P:carbohydrate metabolic process"/>
    <property type="evidence" value="ECO:0007669"/>
    <property type="project" value="InterPro"/>
</dbReference>
<feature type="chain" id="PRO_5028944796" evidence="6">
    <location>
        <begin position="21"/>
        <end position="339"/>
    </location>
</feature>
<keyword evidence="6" id="KW-0732">Signal</keyword>
<evidence type="ECO:0000256" key="4">
    <source>
        <dbReference type="RuleBase" id="RU004335"/>
    </source>
</evidence>
<dbReference type="EC" id="3.2.1.73" evidence="7"/>
<dbReference type="FunFam" id="3.20.20.80:FF:000010">
    <property type="entry name" value="glucan endo-1,3-beta-glucosidase, basic"/>
    <property type="match status" value="1"/>
</dbReference>
<accession>A0A7G9XVI4</accession>
<evidence type="ECO:0000256" key="5">
    <source>
        <dbReference type="RuleBase" id="RU004336"/>
    </source>
</evidence>
<keyword evidence="2 5" id="KW-0378">Hydrolase</keyword>
<sequence length="339" mass="37519">MAIQLLFLVLLATSLDITESQSVGVCYGMLGNNLPKSPQVVVLYKSHNIKRMRLYDPFDPDVLPSLRGSNIEVMLGVPNSQLEYVALSRENARAWVKTNVRDYSPGVRFRYIAVGNEVKPSDSKLAPLVHRALTNVHEAIAFHGLKDQIKVSTAIDMTLIVDSSPPSKAAFGVRSYIDPIIGFLVETKAPLLLNIYTYFSYVDNPRDISLEFATFTSPGTVVHDGANNYQNLFDAMLDSAYSALEKAGGASLEIVVSETGWPSAGGVEATVENARKFYRNVIGHVSKGTPKRPGKAIETYLFAMFDENEKEKDKTKPQLENNFGVFNPVTQQQKYQLAF</sequence>
<evidence type="ECO:0000313" key="7">
    <source>
        <dbReference type="EMBL" id="QNO39520.1"/>
    </source>
</evidence>
<name>A0A7G9XVI4_STERE</name>
<dbReference type="GO" id="GO:0042972">
    <property type="term" value="F:licheninase activity"/>
    <property type="evidence" value="ECO:0007669"/>
    <property type="project" value="UniProtKB-EC"/>
</dbReference>
<dbReference type="InterPro" id="IPR000490">
    <property type="entry name" value="Glyco_hydro_17"/>
</dbReference>
<evidence type="ECO:0000256" key="2">
    <source>
        <dbReference type="ARBA" id="ARBA00022801"/>
    </source>
</evidence>
<dbReference type="InterPro" id="IPR017853">
    <property type="entry name" value="GH"/>
</dbReference>
<dbReference type="SUPFAM" id="SSF51445">
    <property type="entry name" value="(Trans)glycosidases"/>
    <property type="match status" value="1"/>
</dbReference>
<reference evidence="7" key="1">
    <citation type="submission" date="2020-06" db="EMBL/GenBank/DDBJ databases">
        <title>Sequencing of a Lichenase (EC 3.2.1.73) (Endo-beta-1,3-1,4 glucanase) from the Stevia rebaudiana.</title>
        <authorList>
            <person name="Samsulrizal N.H."/>
            <person name="Zainuddin F.A."/>
        </authorList>
    </citation>
    <scope>NUCLEOTIDE SEQUENCE</scope>
    <source>
        <strain evidence="7">MS007</strain>
    </source>
</reference>
<feature type="signal peptide" evidence="6">
    <location>
        <begin position="1"/>
        <end position="20"/>
    </location>
</feature>
<keyword evidence="3 5" id="KW-0326">Glycosidase</keyword>
<dbReference type="AlphaFoldDB" id="A0A7G9XVI4"/>
<protein>
    <submittedName>
        <fullName evidence="7">Lichenase</fullName>
        <ecNumber evidence="7">3.2.1.73</ecNumber>
    </submittedName>
</protein>
<proteinExistence type="evidence at transcript level"/>
<dbReference type="Gene3D" id="3.20.20.80">
    <property type="entry name" value="Glycosidases"/>
    <property type="match status" value="1"/>
</dbReference>
<dbReference type="InterPro" id="IPR044965">
    <property type="entry name" value="Glyco_hydro_17_plant"/>
</dbReference>